<evidence type="ECO:0000256" key="3">
    <source>
        <dbReference type="ARBA" id="ARBA00023237"/>
    </source>
</evidence>
<comment type="caution">
    <text evidence="5">The sequence shown here is derived from an EMBL/GenBank/DDBJ whole genome shotgun (WGS) entry which is preliminary data.</text>
</comment>
<organism evidence="5 6">
    <name type="scientific">Pseudaquabacterium inlustre</name>
    <dbReference type="NCBI Taxonomy" id="2984192"/>
    <lineage>
        <taxon>Bacteria</taxon>
        <taxon>Pseudomonadati</taxon>
        <taxon>Pseudomonadota</taxon>
        <taxon>Betaproteobacteria</taxon>
        <taxon>Burkholderiales</taxon>
        <taxon>Sphaerotilaceae</taxon>
        <taxon>Pseudaquabacterium</taxon>
    </lineage>
</organism>
<keyword evidence="2" id="KW-0472">Membrane</keyword>
<dbReference type="EMBL" id="JBBUTH010000003">
    <property type="protein sequence ID" value="MEK8050143.1"/>
    <property type="molecule type" value="Genomic_DNA"/>
</dbReference>
<dbReference type="Gene3D" id="2.40.170.20">
    <property type="entry name" value="TonB-dependent receptor, beta-barrel domain"/>
    <property type="match status" value="1"/>
</dbReference>
<protein>
    <recommendedName>
        <fullName evidence="7">TIGR03016 family PEP-CTERM system-associated outer membrane protein</fullName>
    </recommendedName>
</protein>
<name>A0ABU9CE36_9BURK</name>
<gene>
    <name evidence="5" type="ORF">AACH10_07825</name>
</gene>
<reference evidence="5 6" key="1">
    <citation type="submission" date="2024-04" db="EMBL/GenBank/DDBJ databases">
        <title>Novel species of the genus Ideonella isolated from streams.</title>
        <authorList>
            <person name="Lu H."/>
        </authorList>
    </citation>
    <scope>NUCLEOTIDE SEQUENCE [LARGE SCALE GENOMIC DNA]</scope>
    <source>
        <strain evidence="5 6">DXS22W</strain>
    </source>
</reference>
<dbReference type="RefSeq" id="WP_341409810.1">
    <property type="nucleotide sequence ID" value="NZ_JBBUTH010000003.1"/>
</dbReference>
<evidence type="ECO:0000256" key="1">
    <source>
        <dbReference type="ARBA" id="ARBA00004442"/>
    </source>
</evidence>
<evidence type="ECO:0000313" key="6">
    <source>
        <dbReference type="Proteomes" id="UP001365405"/>
    </source>
</evidence>
<accession>A0ABU9CE36</accession>
<keyword evidence="4" id="KW-0732">Signal</keyword>
<evidence type="ECO:0000313" key="5">
    <source>
        <dbReference type="EMBL" id="MEK8050143.1"/>
    </source>
</evidence>
<evidence type="ECO:0008006" key="7">
    <source>
        <dbReference type="Google" id="ProtNLM"/>
    </source>
</evidence>
<feature type="chain" id="PRO_5046434832" description="TIGR03016 family PEP-CTERM system-associated outer membrane protein" evidence="4">
    <location>
        <begin position="28"/>
        <end position="423"/>
    </location>
</feature>
<sequence length="423" mass="45889">MTSLRPHLSRPTLALLLASAAWQPVLAETSPWYLGASQALAHESNLYRIASSETLTTPYSKADTVATTSLLGGLDQQWGRQHLGATASIRNSRYQNNSHLNNSGYGLNAALDWETANRLSGRLSVASDQNLAQFNSRDSSNQLIALRNVVRANQLDATARLGTVTRLTLEAGAGYRSREYSASRYDAYDSRQTYGSLGVRWRSSPALQLGAALRLTNGRYPHFPAADGSGAYDPDTYRRTDLDLSARWTPSGATDLSVRVSPTRTRYDRDTARNLSGLTGLVRWDWQPGGKLRLSSKLSRDNGQSADVYNLGIFGQGVVDYGRTTTALQFSAAYDLSAKVALNASIGRAHRSLVDTRILNSTVLSKAAGGDDTDTLALGARWAPVRWALLGCDLNVDNRHANSSLSWSYGSTSVSCYGQATLQ</sequence>
<keyword evidence="3" id="KW-0998">Cell outer membrane</keyword>
<evidence type="ECO:0000256" key="4">
    <source>
        <dbReference type="SAM" id="SignalP"/>
    </source>
</evidence>
<dbReference type="Proteomes" id="UP001365405">
    <property type="component" value="Unassembled WGS sequence"/>
</dbReference>
<keyword evidence="6" id="KW-1185">Reference proteome</keyword>
<proteinExistence type="predicted"/>
<feature type="signal peptide" evidence="4">
    <location>
        <begin position="1"/>
        <end position="27"/>
    </location>
</feature>
<comment type="subcellular location">
    <subcellularLocation>
        <location evidence="1">Cell outer membrane</location>
    </subcellularLocation>
</comment>
<dbReference type="SUPFAM" id="SSF56935">
    <property type="entry name" value="Porins"/>
    <property type="match status" value="1"/>
</dbReference>
<evidence type="ECO:0000256" key="2">
    <source>
        <dbReference type="ARBA" id="ARBA00023136"/>
    </source>
</evidence>
<dbReference type="InterPro" id="IPR036942">
    <property type="entry name" value="Beta-barrel_TonB_sf"/>
</dbReference>